<accession>A0A915KMC6</accession>
<evidence type="ECO:0000313" key="1">
    <source>
        <dbReference type="Proteomes" id="UP000887565"/>
    </source>
</evidence>
<sequence>MKIGSKCPIKAGICCRIMYAATARTSLKQSRHACKSSFFSLSSSVVRTASRQHRVDFVLEKHVHEPVDG</sequence>
<dbReference type="WBParaSite" id="nRc.2.0.1.t38936-RA">
    <property type="protein sequence ID" value="nRc.2.0.1.t38936-RA"/>
    <property type="gene ID" value="nRc.2.0.1.g38936"/>
</dbReference>
<evidence type="ECO:0000313" key="2">
    <source>
        <dbReference type="WBParaSite" id="nRc.2.0.1.t38936-RA"/>
    </source>
</evidence>
<keyword evidence="1" id="KW-1185">Reference proteome</keyword>
<proteinExistence type="predicted"/>
<protein>
    <submittedName>
        <fullName evidence="2">Uncharacterized protein</fullName>
    </submittedName>
</protein>
<dbReference type="Proteomes" id="UP000887565">
    <property type="component" value="Unplaced"/>
</dbReference>
<dbReference type="AlphaFoldDB" id="A0A915KMC6"/>
<name>A0A915KMC6_ROMCU</name>
<organism evidence="1 2">
    <name type="scientific">Romanomermis culicivorax</name>
    <name type="common">Nematode worm</name>
    <dbReference type="NCBI Taxonomy" id="13658"/>
    <lineage>
        <taxon>Eukaryota</taxon>
        <taxon>Metazoa</taxon>
        <taxon>Ecdysozoa</taxon>
        <taxon>Nematoda</taxon>
        <taxon>Enoplea</taxon>
        <taxon>Dorylaimia</taxon>
        <taxon>Mermithida</taxon>
        <taxon>Mermithoidea</taxon>
        <taxon>Mermithidae</taxon>
        <taxon>Romanomermis</taxon>
    </lineage>
</organism>
<reference evidence="2" key="1">
    <citation type="submission" date="2022-11" db="UniProtKB">
        <authorList>
            <consortium name="WormBaseParasite"/>
        </authorList>
    </citation>
    <scope>IDENTIFICATION</scope>
</reference>